<dbReference type="Gene3D" id="3.40.50.300">
    <property type="entry name" value="P-loop containing nucleotide triphosphate hydrolases"/>
    <property type="match status" value="1"/>
</dbReference>
<accession>A0A132ABY4</accession>
<dbReference type="InterPro" id="IPR027417">
    <property type="entry name" value="P-loop_NTPase"/>
</dbReference>
<protein>
    <recommendedName>
        <fullName evidence="6">TraD/TraG TraM recognition site domain-containing protein</fullName>
    </recommendedName>
</protein>
<reference evidence="7 8" key="1">
    <citation type="journal article" date="2015" name="Parasit. Vectors">
        <title>Draft genome of the scabies mite.</title>
        <authorList>
            <person name="Rider S.D.Jr."/>
            <person name="Morgan M.S."/>
            <person name="Arlian L.G."/>
        </authorList>
    </citation>
    <scope>NUCLEOTIDE SEQUENCE [LARGE SCALE GENOMIC DNA]</scope>
    <source>
        <strain evidence="7">Arlian Lab</strain>
    </source>
</reference>
<dbReference type="AlphaFoldDB" id="A0A132ABY4"/>
<comment type="caution">
    <text evidence="7">The sequence shown here is derived from an EMBL/GenBank/DDBJ whole genome shotgun (WGS) entry which is preliminary data.</text>
</comment>
<name>A0A132ABY4_SARSC</name>
<dbReference type="PANTHER" id="PTHR37937:SF1">
    <property type="entry name" value="CONJUGATIVE TRANSFER: DNA TRANSPORT"/>
    <property type="match status" value="1"/>
</dbReference>
<gene>
    <name evidence="7" type="ORF">QR98_0065990</name>
</gene>
<dbReference type="Pfam" id="PF16259">
    <property type="entry name" value="DUF4913"/>
    <property type="match status" value="1"/>
</dbReference>
<keyword evidence="3" id="KW-0812">Transmembrane</keyword>
<evidence type="ECO:0000256" key="3">
    <source>
        <dbReference type="ARBA" id="ARBA00022692"/>
    </source>
</evidence>
<evidence type="ECO:0000256" key="2">
    <source>
        <dbReference type="ARBA" id="ARBA00022475"/>
    </source>
</evidence>
<dbReference type="InterPro" id="IPR032689">
    <property type="entry name" value="TraG-D_C"/>
</dbReference>
<evidence type="ECO:0000256" key="1">
    <source>
        <dbReference type="ARBA" id="ARBA00004651"/>
    </source>
</evidence>
<dbReference type="CDD" id="cd01127">
    <property type="entry name" value="TrwB_TraG_TraD_VirD4"/>
    <property type="match status" value="1"/>
</dbReference>
<evidence type="ECO:0000313" key="8">
    <source>
        <dbReference type="Proteomes" id="UP000616769"/>
    </source>
</evidence>
<proteinExistence type="predicted"/>
<keyword evidence="2" id="KW-1003">Cell membrane</keyword>
<evidence type="ECO:0000259" key="6">
    <source>
        <dbReference type="Pfam" id="PF12696"/>
    </source>
</evidence>
<keyword evidence="4" id="KW-1133">Transmembrane helix</keyword>
<keyword evidence="5" id="KW-0472">Membrane</keyword>
<dbReference type="PANTHER" id="PTHR37937">
    <property type="entry name" value="CONJUGATIVE TRANSFER: DNA TRANSPORT"/>
    <property type="match status" value="1"/>
</dbReference>
<evidence type="ECO:0000256" key="5">
    <source>
        <dbReference type="ARBA" id="ARBA00023136"/>
    </source>
</evidence>
<feature type="domain" description="TraD/TraG TraM recognition site" evidence="6">
    <location>
        <begin position="118"/>
        <end position="236"/>
    </location>
</feature>
<organism evidence="7 8">
    <name type="scientific">Sarcoptes scabiei</name>
    <name type="common">Itch mite</name>
    <name type="synonym">Acarus scabiei</name>
    <dbReference type="NCBI Taxonomy" id="52283"/>
    <lineage>
        <taxon>Eukaryota</taxon>
        <taxon>Metazoa</taxon>
        <taxon>Ecdysozoa</taxon>
        <taxon>Arthropoda</taxon>
        <taxon>Chelicerata</taxon>
        <taxon>Arachnida</taxon>
        <taxon>Acari</taxon>
        <taxon>Acariformes</taxon>
        <taxon>Sarcoptiformes</taxon>
        <taxon>Astigmata</taxon>
        <taxon>Psoroptidia</taxon>
        <taxon>Sarcoptoidea</taxon>
        <taxon>Sarcoptidae</taxon>
        <taxon>Sarcoptinae</taxon>
        <taxon>Sarcoptes</taxon>
    </lineage>
</organism>
<sequence>MDILSSHGWSAAATKARGTYELTERTRDGVFFSAQQMVKPLSSKVMQRWVTPSAGVRRFDPDEFIASHEAGMCPTLYLLSDKRSAGSASTLVLLLTVWVTEAAEDTGRRNGTGRLQVPLVMPLDEVANTVRWHALPDVYSHFGSKGIVISSVFQSFRQAKRIWGEDEAHDMMTNATLIVGGGIKDEAFLKEVSALVGEHEARRVSQSSNSDSWSTQASVSHQEKTILSVAELRAMDAHLMLVVPQKHPPVIVTAEPYWRRTFRPEIEAVRAGLMSVIGNMIGKQLAQVFAEPLGAAVAAEMRQISVDSATVERARRRAREEKQRWLAAELGEPVRTRYMNVYDFVDDVILDLYGFHTAQDRRWCAKWWDHPAAVRRLTMMWVSWEKHRMDGPATGEEEWTRVVGDYHMRWLVGPFGPFQSCRDRHTPNPSLPSEQVRLVDEFTDGDGFEQWDATATMAHGGVIGGE</sequence>
<dbReference type="SUPFAM" id="SSF52540">
    <property type="entry name" value="P-loop containing nucleoside triphosphate hydrolases"/>
    <property type="match status" value="1"/>
</dbReference>
<dbReference type="Pfam" id="PF12696">
    <property type="entry name" value="TraG-D_C"/>
    <property type="match status" value="1"/>
</dbReference>
<dbReference type="GO" id="GO:0005886">
    <property type="term" value="C:plasma membrane"/>
    <property type="evidence" value="ECO:0007669"/>
    <property type="project" value="UniProtKB-SubCell"/>
</dbReference>
<dbReference type="InterPro" id="IPR051539">
    <property type="entry name" value="T4SS-coupling_protein"/>
</dbReference>
<comment type="subcellular location">
    <subcellularLocation>
        <location evidence="1">Cell membrane</location>
        <topology evidence="1">Multi-pass membrane protein</topology>
    </subcellularLocation>
</comment>
<evidence type="ECO:0000256" key="4">
    <source>
        <dbReference type="ARBA" id="ARBA00022989"/>
    </source>
</evidence>
<evidence type="ECO:0000313" key="7">
    <source>
        <dbReference type="EMBL" id="KPM08085.1"/>
    </source>
</evidence>
<dbReference type="EMBL" id="JXLN01012184">
    <property type="protein sequence ID" value="KPM08085.1"/>
    <property type="molecule type" value="Genomic_DNA"/>
</dbReference>
<dbReference type="VEuPathDB" id="VectorBase:SSCA007487"/>
<dbReference type="Proteomes" id="UP000616769">
    <property type="component" value="Unassembled WGS sequence"/>
</dbReference>
<dbReference type="InterPro" id="IPR032584">
    <property type="entry name" value="DUF4913"/>
</dbReference>